<dbReference type="AlphaFoldDB" id="A0A8C5FV93"/>
<name>A0A8C5FV93_GADMO</name>
<reference evidence="1" key="1">
    <citation type="submission" date="2025-08" db="UniProtKB">
        <authorList>
            <consortium name="Ensembl"/>
        </authorList>
    </citation>
    <scope>IDENTIFICATION</scope>
</reference>
<dbReference type="Ensembl" id="ENSGMOT00000034132.1">
    <property type="protein sequence ID" value="ENSGMOP00000064041.1"/>
    <property type="gene ID" value="ENSGMOG00000027409.1"/>
</dbReference>
<dbReference type="Proteomes" id="UP000694546">
    <property type="component" value="Chromosome 3"/>
</dbReference>
<evidence type="ECO:0000313" key="2">
    <source>
        <dbReference type="Proteomes" id="UP000694546"/>
    </source>
</evidence>
<sequence>MCARASQPASLHVCASPCPSVCECVRVRAWRVCQSACMCVCVRGCVLTRGDRVLILHEQRLLQSTGLAGRLIHPAQI</sequence>
<evidence type="ECO:0000313" key="1">
    <source>
        <dbReference type="Ensembl" id="ENSGMOP00000064041.1"/>
    </source>
</evidence>
<protein>
    <submittedName>
        <fullName evidence="1">Uncharacterized protein</fullName>
    </submittedName>
</protein>
<organism evidence="1 2">
    <name type="scientific">Gadus morhua</name>
    <name type="common">Atlantic cod</name>
    <dbReference type="NCBI Taxonomy" id="8049"/>
    <lineage>
        <taxon>Eukaryota</taxon>
        <taxon>Metazoa</taxon>
        <taxon>Chordata</taxon>
        <taxon>Craniata</taxon>
        <taxon>Vertebrata</taxon>
        <taxon>Euteleostomi</taxon>
        <taxon>Actinopterygii</taxon>
        <taxon>Neopterygii</taxon>
        <taxon>Teleostei</taxon>
        <taxon>Neoteleostei</taxon>
        <taxon>Acanthomorphata</taxon>
        <taxon>Zeiogadaria</taxon>
        <taxon>Gadariae</taxon>
        <taxon>Gadiformes</taxon>
        <taxon>Gadoidei</taxon>
        <taxon>Gadidae</taxon>
        <taxon>Gadus</taxon>
    </lineage>
</organism>
<reference evidence="1" key="2">
    <citation type="submission" date="2025-09" db="UniProtKB">
        <authorList>
            <consortium name="Ensembl"/>
        </authorList>
    </citation>
    <scope>IDENTIFICATION</scope>
</reference>
<proteinExistence type="predicted"/>
<accession>A0A8C5FV93</accession>
<keyword evidence="2" id="KW-1185">Reference proteome</keyword>